<evidence type="ECO:0000313" key="3">
    <source>
        <dbReference type="Proteomes" id="UP000602653"/>
    </source>
</evidence>
<proteinExistence type="predicted"/>
<dbReference type="Proteomes" id="UP000602653">
    <property type="component" value="Chromosome"/>
</dbReference>
<keyword evidence="1" id="KW-1133">Transmembrane helix</keyword>
<reference evidence="2 3" key="1">
    <citation type="submission" date="2021-02" db="EMBL/GenBank/DDBJ databases">
        <title>Complete Genome Sequence of Arcanobacterium phocisimile strain DSM 26142T from a harbour seal.</title>
        <authorList>
            <person name="Borowiak M."/>
            <person name="Alssahen M."/>
            <person name="Malorny B."/>
            <person name="Laemmler C."/>
            <person name="Siebert U."/>
            <person name="Ploetz M."/>
            <person name="Abdulmawjood A."/>
        </authorList>
    </citation>
    <scope>NUCLEOTIDE SEQUENCE [LARGE SCALE GENOMIC DNA]</scope>
    <source>
        <strain evidence="2 3">DSM 26142</strain>
    </source>
</reference>
<keyword evidence="1" id="KW-0812">Transmembrane</keyword>
<keyword evidence="1" id="KW-0472">Membrane</keyword>
<sequence>MSDEHTLELKEGWVNYEDFPYKLTDMRIVRTSIVVLLMYSIPSAIFAIRTNNYLLAALVAFAVVGCLFLIPILKKALPQNKLREALRDFYGAEAVFINTDGTVVIHLNNKSYSGRLEKRDRFARIIDVKFNYELSFMDSLMKHI</sequence>
<organism evidence="2 3">
    <name type="scientific">Arcanobacterium phocisimile</name>
    <dbReference type="NCBI Taxonomy" id="1302235"/>
    <lineage>
        <taxon>Bacteria</taxon>
        <taxon>Bacillati</taxon>
        <taxon>Actinomycetota</taxon>
        <taxon>Actinomycetes</taxon>
        <taxon>Actinomycetales</taxon>
        <taxon>Actinomycetaceae</taxon>
        <taxon>Arcanobacterium</taxon>
    </lineage>
</organism>
<protein>
    <recommendedName>
        <fullName evidence="4">YcxB-like protein</fullName>
    </recommendedName>
</protein>
<keyword evidence="3" id="KW-1185">Reference proteome</keyword>
<dbReference type="RefSeq" id="WP_204424743.1">
    <property type="nucleotide sequence ID" value="NZ_CP070228.1"/>
</dbReference>
<evidence type="ECO:0000313" key="2">
    <source>
        <dbReference type="EMBL" id="QRV02341.1"/>
    </source>
</evidence>
<feature type="transmembrane region" description="Helical" evidence="1">
    <location>
        <begin position="28"/>
        <end position="48"/>
    </location>
</feature>
<feature type="transmembrane region" description="Helical" evidence="1">
    <location>
        <begin position="54"/>
        <end position="73"/>
    </location>
</feature>
<accession>A0ABX7IH89</accession>
<evidence type="ECO:0008006" key="4">
    <source>
        <dbReference type="Google" id="ProtNLM"/>
    </source>
</evidence>
<gene>
    <name evidence="2" type="ORF">JTE88_00830</name>
</gene>
<name>A0ABX7IH89_9ACTO</name>
<evidence type="ECO:0000256" key="1">
    <source>
        <dbReference type="SAM" id="Phobius"/>
    </source>
</evidence>
<dbReference type="EMBL" id="CP070228">
    <property type="protein sequence ID" value="QRV02341.1"/>
    <property type="molecule type" value="Genomic_DNA"/>
</dbReference>